<dbReference type="Proteomes" id="UP001059295">
    <property type="component" value="Chromosome"/>
</dbReference>
<keyword evidence="3" id="KW-1185">Reference proteome</keyword>
<accession>A0ABY5V269</accession>
<evidence type="ECO:0000313" key="2">
    <source>
        <dbReference type="EMBL" id="UWN58207.1"/>
    </source>
</evidence>
<dbReference type="RefSeq" id="WP_019246584.1">
    <property type="nucleotide sequence ID" value="NZ_CAPH01000017.1"/>
</dbReference>
<evidence type="ECO:0000313" key="3">
    <source>
        <dbReference type="Proteomes" id="UP001059295"/>
    </source>
</evidence>
<gene>
    <name evidence="2" type="ORF">NQ491_05390</name>
</gene>
<dbReference type="EMBL" id="CP102294">
    <property type="protein sequence ID" value="UWN58207.1"/>
    <property type="molecule type" value="Genomic_DNA"/>
</dbReference>
<name>A0ABY5V269_9BACT</name>
<proteinExistence type="predicted"/>
<reference evidence="2" key="1">
    <citation type="journal article" date="2022" name="Cell">
        <title>Design, construction, and in vivo augmentation of a complex gut microbiome.</title>
        <authorList>
            <person name="Cheng A.G."/>
            <person name="Ho P.Y."/>
            <person name="Aranda-Diaz A."/>
            <person name="Jain S."/>
            <person name="Yu F.B."/>
            <person name="Meng X."/>
            <person name="Wang M."/>
            <person name="Iakiviak M."/>
            <person name="Nagashima K."/>
            <person name="Zhao A."/>
            <person name="Murugkar P."/>
            <person name="Patil A."/>
            <person name="Atabakhsh K."/>
            <person name="Weakley A."/>
            <person name="Yan J."/>
            <person name="Brumbaugh A.R."/>
            <person name="Higginbottom S."/>
            <person name="Dimas A."/>
            <person name="Shiver A.L."/>
            <person name="Deutschbauer A."/>
            <person name="Neff N."/>
            <person name="Sonnenburg J.L."/>
            <person name="Huang K.C."/>
            <person name="Fischbach M.A."/>
        </authorList>
    </citation>
    <scope>NUCLEOTIDE SEQUENCE</scope>
    <source>
        <strain evidence="2">AP11</strain>
    </source>
</reference>
<keyword evidence="1" id="KW-1133">Transmembrane helix</keyword>
<organism evidence="2 3">
    <name type="scientific">Alistipes ihumii AP11</name>
    <dbReference type="NCBI Taxonomy" id="1211813"/>
    <lineage>
        <taxon>Bacteria</taxon>
        <taxon>Pseudomonadati</taxon>
        <taxon>Bacteroidota</taxon>
        <taxon>Bacteroidia</taxon>
        <taxon>Bacteroidales</taxon>
        <taxon>Rikenellaceae</taxon>
        <taxon>Alistipes</taxon>
    </lineage>
</organism>
<feature type="transmembrane region" description="Helical" evidence="1">
    <location>
        <begin position="511"/>
        <end position="537"/>
    </location>
</feature>
<protein>
    <recommendedName>
        <fullName evidence="4">CorA-like protein</fullName>
    </recommendedName>
</protein>
<keyword evidence="1" id="KW-0472">Membrane</keyword>
<dbReference type="GeneID" id="82891146"/>
<evidence type="ECO:0000256" key="1">
    <source>
        <dbReference type="SAM" id="Phobius"/>
    </source>
</evidence>
<evidence type="ECO:0008006" key="4">
    <source>
        <dbReference type="Google" id="ProtNLM"/>
    </source>
</evidence>
<sequence length="561" mass="65612">MRNHGQCEGKLLYNSFSIIQLQTFCTEHLIPLESVPIQNTHSSVSDKEKKANRHETGPDRFIERIAEGNIDEQLFAHYTHNICRYRLGDFRIRIEVCYRAGEDRESPPTTALLEGRVHVWAAVFFNRTVQISYRFIVPKIPRNESDEPGRADERYDGLDPAEFCTTDHPFDTDQLISVAGIAQHVEHWVYNEKLDRQEIDGSLDKVEISDFKLDKDSVFRPEGTGEGNLTFDEVQRRYRNYFDKTPQAEFRAPDHRYIYIDVWEDIAHTGDTDFGKMAEDEIIEHIETAHRAELVGLMTLYPMEWPYRMDSSYEDVCGRNIAIDTDDLVLANQNMSVVFGTYGRRGKGSPTDWKEHLARRDRYHVSWPEYLVLLEIVLAKKQTINYVLNLYIDNSRRAIRSNVHDMIEQNAQLTVELSGILMRLNSVRYLRYMSHKHMFELTQRNLRVEEDSRQLQEVMQQVDKSLENVNNMMEIRHADDTKYILLFISIASLFGVLLQSEDVPILSLLSYRFGVGSAIILEVFTFAVILIALRTFGKTTRQYIRRKRNEQRMNRLFDKES</sequence>
<keyword evidence="1" id="KW-0812">Transmembrane</keyword>
<feature type="transmembrane region" description="Helical" evidence="1">
    <location>
        <begin position="483"/>
        <end position="499"/>
    </location>
</feature>